<organism evidence="2 3">
    <name type="scientific">Actinoalloteichus fjordicus</name>
    <dbReference type="NCBI Taxonomy" id="1612552"/>
    <lineage>
        <taxon>Bacteria</taxon>
        <taxon>Bacillati</taxon>
        <taxon>Actinomycetota</taxon>
        <taxon>Actinomycetes</taxon>
        <taxon>Pseudonocardiales</taxon>
        <taxon>Pseudonocardiaceae</taxon>
        <taxon>Actinoalloteichus</taxon>
    </lineage>
</organism>
<dbReference type="EMBL" id="CP016076">
    <property type="protein sequence ID" value="APU14989.1"/>
    <property type="molecule type" value="Genomic_DNA"/>
</dbReference>
<proteinExistence type="predicted"/>
<sequence>MRRLTVTMFLSLDGVVQGPGGPDEDRDGGFEHGGWTVPYGDADLMALVTGWFGRASGFLLGRRTYDIFAAYWPLVTDEEDPIATRLNRLPKHVVSHRMTTPQWQHSTVIGGDVAEQVARLKEDDPDGAGGELQIHGSGGLVQSLMVHNLVDEYRLLIYPVILGTGRRLFVEGSPPTALRLVDSTITGAGVAVHTYQPAGRPTYGTYALEDS</sequence>
<gene>
    <name evidence="2" type="ORF">UA74_14655</name>
</gene>
<evidence type="ECO:0000313" key="2">
    <source>
        <dbReference type="EMBL" id="APU14989.1"/>
    </source>
</evidence>
<dbReference type="GO" id="GO:0009231">
    <property type="term" value="P:riboflavin biosynthetic process"/>
    <property type="evidence" value="ECO:0007669"/>
    <property type="project" value="InterPro"/>
</dbReference>
<evidence type="ECO:0000259" key="1">
    <source>
        <dbReference type="Pfam" id="PF01872"/>
    </source>
</evidence>
<dbReference type="PANTHER" id="PTHR38011:SF2">
    <property type="entry name" value="BIFUNCTIONAL DEAMINASE-REDUCTASE DOMAIN PROTEIN"/>
    <property type="match status" value="1"/>
</dbReference>
<protein>
    <submittedName>
        <fullName evidence="2">Dihydrofolate reductase</fullName>
    </submittedName>
</protein>
<dbReference type="InterPro" id="IPR002734">
    <property type="entry name" value="RibDG_C"/>
</dbReference>
<dbReference type="Pfam" id="PF01872">
    <property type="entry name" value="RibD_C"/>
    <property type="match status" value="1"/>
</dbReference>
<dbReference type="InterPro" id="IPR024072">
    <property type="entry name" value="DHFR-like_dom_sf"/>
</dbReference>
<dbReference type="Gene3D" id="3.40.430.10">
    <property type="entry name" value="Dihydrofolate Reductase, subunit A"/>
    <property type="match status" value="1"/>
</dbReference>
<evidence type="ECO:0000313" key="3">
    <source>
        <dbReference type="Proteomes" id="UP000185511"/>
    </source>
</evidence>
<dbReference type="InterPro" id="IPR050765">
    <property type="entry name" value="Riboflavin_Biosynth_HTPR"/>
</dbReference>
<name>A0AAC9PRZ9_9PSEU</name>
<dbReference type="AlphaFoldDB" id="A0AAC9PRZ9"/>
<feature type="domain" description="Bacterial bifunctional deaminase-reductase C-terminal" evidence="1">
    <location>
        <begin position="4"/>
        <end position="191"/>
    </location>
</feature>
<dbReference type="Proteomes" id="UP000185511">
    <property type="component" value="Chromosome"/>
</dbReference>
<dbReference type="GO" id="GO:0008703">
    <property type="term" value="F:5-amino-6-(5-phosphoribosylamino)uracil reductase activity"/>
    <property type="evidence" value="ECO:0007669"/>
    <property type="project" value="InterPro"/>
</dbReference>
<dbReference type="KEGG" id="acad:UA74_14655"/>
<accession>A0AAC9PRZ9</accession>
<keyword evidence="3" id="KW-1185">Reference proteome</keyword>
<dbReference type="SUPFAM" id="SSF53597">
    <property type="entry name" value="Dihydrofolate reductase-like"/>
    <property type="match status" value="1"/>
</dbReference>
<dbReference type="PANTHER" id="PTHR38011">
    <property type="entry name" value="DIHYDROFOLATE REDUCTASE FAMILY PROTEIN (AFU_ORTHOLOGUE AFUA_8G06820)"/>
    <property type="match status" value="1"/>
</dbReference>
<dbReference type="RefSeq" id="WP_075766143.1">
    <property type="nucleotide sequence ID" value="NZ_CP016076.1"/>
</dbReference>
<reference evidence="3" key="1">
    <citation type="submission" date="2016-06" db="EMBL/GenBank/DDBJ databases">
        <title>Complete genome sequence of Actinoalloteichus fjordicus DSM 46855 (=ADI127-17), type strain of the new species Actinoalloteichus fjordicus.</title>
        <authorList>
            <person name="Ruckert C."/>
            <person name="Nouioui I."/>
            <person name="Willmese J."/>
            <person name="van Wezel G."/>
            <person name="Klenk H.-P."/>
            <person name="Kalinowski J."/>
            <person name="Zotchev S.B."/>
        </authorList>
    </citation>
    <scope>NUCLEOTIDE SEQUENCE [LARGE SCALE GENOMIC DNA]</scope>
    <source>
        <strain evidence="3">ADI127-7</strain>
    </source>
</reference>